<dbReference type="InterPro" id="IPR015500">
    <property type="entry name" value="Peptidase_S8_subtilisin-rel"/>
</dbReference>
<dbReference type="PROSITE" id="PS00138">
    <property type="entry name" value="SUBTILASE_SER"/>
    <property type="match status" value="1"/>
</dbReference>
<evidence type="ECO:0000256" key="8">
    <source>
        <dbReference type="ARBA" id="ARBA00023145"/>
    </source>
</evidence>
<dbReference type="Pfam" id="PF04151">
    <property type="entry name" value="PPC"/>
    <property type="match status" value="1"/>
</dbReference>
<evidence type="ECO:0000256" key="3">
    <source>
        <dbReference type="ARBA" id="ARBA00022525"/>
    </source>
</evidence>
<keyword evidence="5 12" id="KW-0732">Signal</keyword>
<dbReference type="SUPFAM" id="SSF52743">
    <property type="entry name" value="Subtilisin-like"/>
    <property type="match status" value="1"/>
</dbReference>
<evidence type="ECO:0000256" key="11">
    <source>
        <dbReference type="SAM" id="MobiDB-lite"/>
    </source>
</evidence>
<dbReference type="EMBL" id="BSNX01000055">
    <property type="protein sequence ID" value="GLQ74398.1"/>
    <property type="molecule type" value="Genomic_DNA"/>
</dbReference>
<organism evidence="15 16">
    <name type="scientific">Vibrio penaeicida</name>
    <dbReference type="NCBI Taxonomy" id="104609"/>
    <lineage>
        <taxon>Bacteria</taxon>
        <taxon>Pseudomonadati</taxon>
        <taxon>Pseudomonadota</taxon>
        <taxon>Gammaproteobacteria</taxon>
        <taxon>Vibrionales</taxon>
        <taxon>Vibrionaceae</taxon>
        <taxon>Vibrio</taxon>
    </lineage>
</organism>
<dbReference type="GO" id="GO:0006508">
    <property type="term" value="P:proteolysis"/>
    <property type="evidence" value="ECO:0007669"/>
    <property type="project" value="UniProtKB-KW"/>
</dbReference>
<feature type="compositionally biased region" description="Basic and acidic residues" evidence="11">
    <location>
        <begin position="219"/>
        <end position="232"/>
    </location>
</feature>
<dbReference type="InterPro" id="IPR034176">
    <property type="entry name" value="Peptidases_S8_13"/>
</dbReference>
<dbReference type="Pfam" id="PF00082">
    <property type="entry name" value="Peptidase_S8"/>
    <property type="match status" value="1"/>
</dbReference>
<evidence type="ECO:0000256" key="6">
    <source>
        <dbReference type="ARBA" id="ARBA00022801"/>
    </source>
</evidence>
<dbReference type="InterPro" id="IPR007280">
    <property type="entry name" value="Peptidase_C_arc/bac"/>
</dbReference>
<keyword evidence="8" id="KW-0865">Zymogen</keyword>
<comment type="caution">
    <text evidence="15">The sequence shown here is derived from an EMBL/GenBank/DDBJ whole genome shotgun (WGS) entry which is preliminary data.</text>
</comment>
<feature type="domain" description="Peptidase C-terminal archaeal/bacterial" evidence="14">
    <location>
        <begin position="519"/>
        <end position="586"/>
    </location>
</feature>
<feature type="signal peptide" evidence="12">
    <location>
        <begin position="1"/>
        <end position="27"/>
    </location>
</feature>
<evidence type="ECO:0000313" key="16">
    <source>
        <dbReference type="Proteomes" id="UP001156690"/>
    </source>
</evidence>
<dbReference type="InterPro" id="IPR000209">
    <property type="entry name" value="Peptidase_S8/S53_dom"/>
</dbReference>
<accession>A0AAV5NV54</accession>
<dbReference type="PANTHER" id="PTHR43806">
    <property type="entry name" value="PEPTIDASE S8"/>
    <property type="match status" value="1"/>
</dbReference>
<comment type="similarity">
    <text evidence="2 10">Belongs to the peptidase S8 family.</text>
</comment>
<gene>
    <name evidence="15" type="ORF">GCM10007932_37590</name>
</gene>
<evidence type="ECO:0000256" key="1">
    <source>
        <dbReference type="ARBA" id="ARBA00004613"/>
    </source>
</evidence>
<dbReference type="GO" id="GO:0004252">
    <property type="term" value="F:serine-type endopeptidase activity"/>
    <property type="evidence" value="ECO:0007669"/>
    <property type="project" value="UniProtKB-UniRule"/>
</dbReference>
<keyword evidence="7 10" id="KW-0720">Serine protease</keyword>
<feature type="active site" description="Charge relay system" evidence="9 10">
    <location>
        <position position="256"/>
    </location>
</feature>
<feature type="active site" description="Charge relay system" evidence="9 10">
    <location>
        <position position="191"/>
    </location>
</feature>
<dbReference type="InterPro" id="IPR023828">
    <property type="entry name" value="Peptidase_S8_Ser-AS"/>
</dbReference>
<evidence type="ECO:0000256" key="4">
    <source>
        <dbReference type="ARBA" id="ARBA00022670"/>
    </source>
</evidence>
<evidence type="ECO:0000256" key="10">
    <source>
        <dbReference type="PROSITE-ProRule" id="PRU01240"/>
    </source>
</evidence>
<dbReference type="Gene3D" id="3.40.50.200">
    <property type="entry name" value="Peptidase S8/S53 domain"/>
    <property type="match status" value="1"/>
</dbReference>
<comment type="subcellular location">
    <subcellularLocation>
        <location evidence="1">Secreted</location>
    </subcellularLocation>
</comment>
<dbReference type="GO" id="GO:0005576">
    <property type="term" value="C:extracellular region"/>
    <property type="evidence" value="ECO:0007669"/>
    <property type="project" value="UniProtKB-SubCell"/>
</dbReference>
<feature type="domain" description="Peptidase S8/S53" evidence="13">
    <location>
        <begin position="182"/>
        <end position="464"/>
    </location>
</feature>
<dbReference type="AlphaFoldDB" id="A0AAV5NV54"/>
<keyword evidence="16" id="KW-1185">Reference proteome</keyword>
<dbReference type="Proteomes" id="UP001156690">
    <property type="component" value="Unassembled WGS sequence"/>
</dbReference>
<dbReference type="RefSeq" id="WP_126608562.1">
    <property type="nucleotide sequence ID" value="NZ_AP025145.1"/>
</dbReference>
<keyword evidence="4 10" id="KW-0645">Protease</keyword>
<evidence type="ECO:0000256" key="12">
    <source>
        <dbReference type="SAM" id="SignalP"/>
    </source>
</evidence>
<sequence length="602" mass="62406">MKRSNFKLTAVVSALLLAGATASSAMAADASSSLVQPQNSYHALSRALKDIPPNKVQLIVKYKSSGQAQSGFMASIVKAQQSDSIRSLSNNITNELGNEVRYKRAMLLDDHHVVKIDSRTNAYGLEAIISKLNADPNVESVELDGWAKPFYTPSDPQYSSQWHYSNPNVGIRADQAWNKATGQGVTVSVVDTGYTNHPDLTPNLVSHYDFISNSWTSRDGDGRDSNGIDAGDRSAYGECGNDQYGNPIPARNSTWHGTHVLGTVGAVEGNGQYGVGVAFDAKLTSARVLGRCGGSVSDISDGIIWAAGAGNVNNPNPAQVINLSLGGGGSCGYTYQNAINAARNNGAVVVVAAGNDRTNTQNVRPANCQGIITVGASDTSGNQANFSNYGSEVDIMAPGVSILSTVDSGTATPQGPSSTSMNGTSMATPHVAGVAALVKQAFPAATPDQVESIIKDSARPFPGSCNNGGCGAGMLDANAAVDRALQLAGGGGTPDPDPAPGQGGNAQASNLSGAQGSWDHYNIDIPAGMSKLTISIAGGTGDADLYVKFGSQPSTFNNDCAPWINGNTESCVINNPTAGKWYIALNGYQSYSNVDLTVTWTP</sequence>
<evidence type="ECO:0000313" key="15">
    <source>
        <dbReference type="EMBL" id="GLQ74398.1"/>
    </source>
</evidence>
<proteinExistence type="inferred from homology"/>
<reference evidence="16" key="1">
    <citation type="journal article" date="2019" name="Int. J. Syst. Evol. Microbiol.">
        <title>The Global Catalogue of Microorganisms (GCM) 10K type strain sequencing project: providing services to taxonomists for standard genome sequencing and annotation.</title>
        <authorList>
            <consortium name="The Broad Institute Genomics Platform"/>
            <consortium name="The Broad Institute Genome Sequencing Center for Infectious Disease"/>
            <person name="Wu L."/>
            <person name="Ma J."/>
        </authorList>
    </citation>
    <scope>NUCLEOTIDE SEQUENCE [LARGE SCALE GENOMIC DNA]</scope>
    <source>
        <strain evidence="16">NBRC 15640</strain>
    </source>
</reference>
<name>A0AAV5NV54_9VIBR</name>
<dbReference type="PRINTS" id="PR00723">
    <property type="entry name" value="SUBTILISIN"/>
</dbReference>
<dbReference type="CDD" id="cd07496">
    <property type="entry name" value="Peptidases_S8_13"/>
    <property type="match status" value="1"/>
</dbReference>
<evidence type="ECO:0000256" key="7">
    <source>
        <dbReference type="ARBA" id="ARBA00022825"/>
    </source>
</evidence>
<protein>
    <submittedName>
        <fullName evidence="15">Extracellular protease</fullName>
    </submittedName>
</protein>
<evidence type="ECO:0000256" key="9">
    <source>
        <dbReference type="PIRSR" id="PIRSR615500-1"/>
    </source>
</evidence>
<feature type="region of interest" description="Disordered" evidence="11">
    <location>
        <begin position="407"/>
        <end position="426"/>
    </location>
</feature>
<dbReference type="InterPro" id="IPR036852">
    <property type="entry name" value="Peptidase_S8/S53_dom_sf"/>
</dbReference>
<dbReference type="FunFam" id="3.40.50.200:FF:000022">
    <property type="entry name" value="Extracellular protease"/>
    <property type="match status" value="1"/>
</dbReference>
<dbReference type="PROSITE" id="PS51892">
    <property type="entry name" value="SUBTILASE"/>
    <property type="match status" value="1"/>
</dbReference>
<dbReference type="InterPro" id="IPR050131">
    <property type="entry name" value="Peptidase_S8_subtilisin-like"/>
</dbReference>
<keyword evidence="3" id="KW-0964">Secreted</keyword>
<feature type="region of interest" description="Disordered" evidence="11">
    <location>
        <begin position="486"/>
        <end position="513"/>
    </location>
</feature>
<evidence type="ECO:0000259" key="13">
    <source>
        <dbReference type="Pfam" id="PF00082"/>
    </source>
</evidence>
<evidence type="ECO:0000256" key="5">
    <source>
        <dbReference type="ARBA" id="ARBA00022729"/>
    </source>
</evidence>
<keyword evidence="6 10" id="KW-0378">Hydrolase</keyword>
<dbReference type="Gene3D" id="2.60.120.380">
    <property type="match status" value="1"/>
</dbReference>
<feature type="chain" id="PRO_5043371999" evidence="12">
    <location>
        <begin position="28"/>
        <end position="602"/>
    </location>
</feature>
<evidence type="ECO:0000256" key="2">
    <source>
        <dbReference type="ARBA" id="ARBA00011073"/>
    </source>
</evidence>
<feature type="region of interest" description="Disordered" evidence="11">
    <location>
        <begin position="219"/>
        <end position="242"/>
    </location>
</feature>
<feature type="active site" description="Charge relay system" evidence="9 10">
    <location>
        <position position="425"/>
    </location>
</feature>
<dbReference type="PANTHER" id="PTHR43806:SF11">
    <property type="entry name" value="CEREVISIN-RELATED"/>
    <property type="match status" value="1"/>
</dbReference>
<evidence type="ECO:0000259" key="14">
    <source>
        <dbReference type="Pfam" id="PF04151"/>
    </source>
</evidence>